<comment type="subcellular location">
    <subcellularLocation>
        <location evidence="1 2">Nucleus</location>
    </subcellularLocation>
</comment>
<accession>S2IX70</accession>
<keyword evidence="6" id="KW-1185">Reference proteome</keyword>
<evidence type="ECO:0000256" key="3">
    <source>
        <dbReference type="SAM" id="MobiDB-lite"/>
    </source>
</evidence>
<feature type="domain" description="Homeobox" evidence="4">
    <location>
        <begin position="34"/>
        <end position="94"/>
    </location>
</feature>
<dbReference type="OrthoDB" id="6159439at2759"/>
<dbReference type="STRING" id="1220926.S2IX70"/>
<dbReference type="InterPro" id="IPR001356">
    <property type="entry name" value="HD"/>
</dbReference>
<dbReference type="GO" id="GO:0005634">
    <property type="term" value="C:nucleus"/>
    <property type="evidence" value="ECO:0007669"/>
    <property type="project" value="UniProtKB-SubCell"/>
</dbReference>
<evidence type="ECO:0000256" key="1">
    <source>
        <dbReference type="PROSITE-ProRule" id="PRU00108"/>
    </source>
</evidence>
<dbReference type="Pfam" id="PF00046">
    <property type="entry name" value="Homeodomain"/>
    <property type="match status" value="1"/>
</dbReference>
<reference evidence="6" key="1">
    <citation type="submission" date="2013-05" db="EMBL/GenBank/DDBJ databases">
        <title>The Genome sequence of Mucor circinelloides f. circinelloides 1006PhL.</title>
        <authorList>
            <consortium name="The Broad Institute Genomics Platform"/>
            <person name="Cuomo C."/>
            <person name="Earl A."/>
            <person name="Findley K."/>
            <person name="Lee S.C."/>
            <person name="Walker B."/>
            <person name="Young S."/>
            <person name="Zeng Q."/>
            <person name="Gargeya S."/>
            <person name="Fitzgerald M."/>
            <person name="Haas B."/>
            <person name="Abouelleil A."/>
            <person name="Allen A.W."/>
            <person name="Alvarado L."/>
            <person name="Arachchi H.M."/>
            <person name="Berlin A.M."/>
            <person name="Chapman S.B."/>
            <person name="Gainer-Dewar J."/>
            <person name="Goldberg J."/>
            <person name="Griggs A."/>
            <person name="Gujja S."/>
            <person name="Hansen M."/>
            <person name="Howarth C."/>
            <person name="Imamovic A."/>
            <person name="Ireland A."/>
            <person name="Larimer J."/>
            <person name="McCowan C."/>
            <person name="Murphy C."/>
            <person name="Pearson M."/>
            <person name="Poon T.W."/>
            <person name="Priest M."/>
            <person name="Roberts A."/>
            <person name="Saif S."/>
            <person name="Shea T."/>
            <person name="Sisk P."/>
            <person name="Sykes S."/>
            <person name="Wortman J."/>
            <person name="Nusbaum C."/>
            <person name="Birren B."/>
        </authorList>
    </citation>
    <scope>NUCLEOTIDE SEQUENCE [LARGE SCALE GENOMIC DNA]</scope>
    <source>
        <strain evidence="6">1006PhL</strain>
    </source>
</reference>
<dbReference type="SMART" id="SM00389">
    <property type="entry name" value="HOX"/>
    <property type="match status" value="1"/>
</dbReference>
<feature type="region of interest" description="Disordered" evidence="3">
    <location>
        <begin position="95"/>
        <end position="117"/>
    </location>
</feature>
<name>S2IX70_MUCC1</name>
<dbReference type="VEuPathDB" id="FungiDB:HMPREF1544_10931"/>
<dbReference type="PROSITE" id="PS50071">
    <property type="entry name" value="HOMEOBOX_2"/>
    <property type="match status" value="1"/>
</dbReference>
<dbReference type="InParanoid" id="S2IX70"/>
<keyword evidence="1 2" id="KW-0238">DNA-binding</keyword>
<dbReference type="GO" id="GO:0003677">
    <property type="term" value="F:DNA binding"/>
    <property type="evidence" value="ECO:0007669"/>
    <property type="project" value="UniProtKB-UniRule"/>
</dbReference>
<evidence type="ECO:0000259" key="4">
    <source>
        <dbReference type="PROSITE" id="PS50071"/>
    </source>
</evidence>
<protein>
    <recommendedName>
        <fullName evidence="4">Homeobox domain-containing protein</fullName>
    </recommendedName>
</protein>
<sequence>MASRHKKKKKVQKPSSRNDSSVTRTDQLGNDFWLPTIKRRRRFSSSEIKLLQKEYNTNCSPCAEKIEEIADLFRTDKKIITTWFQNKRAKNKKLQAKSPKSVASVDDQEEEEQYDFEDDTATVVSNANTDMDMDTFHVMNGDTALTTPTCILRQQEHQNIISTLSSPQYTHKCLSDYFSTHHLELYYLATQGQEQEEASSFFTNNSSNSSNRSSSSANTTDTTMALLSEPDEALLLYELDSPSDK</sequence>
<dbReference type="AlphaFoldDB" id="S2IX70"/>
<dbReference type="InterPro" id="IPR009057">
    <property type="entry name" value="Homeodomain-like_sf"/>
</dbReference>
<evidence type="ECO:0000313" key="5">
    <source>
        <dbReference type="EMBL" id="EPB82336.1"/>
    </source>
</evidence>
<organism evidence="5 6">
    <name type="scientific">Mucor circinelloides f. circinelloides (strain 1006PhL)</name>
    <name type="common">Mucormycosis agent</name>
    <name type="synonym">Calyptromyces circinelloides</name>
    <dbReference type="NCBI Taxonomy" id="1220926"/>
    <lineage>
        <taxon>Eukaryota</taxon>
        <taxon>Fungi</taxon>
        <taxon>Fungi incertae sedis</taxon>
        <taxon>Mucoromycota</taxon>
        <taxon>Mucoromycotina</taxon>
        <taxon>Mucoromycetes</taxon>
        <taxon>Mucorales</taxon>
        <taxon>Mucorineae</taxon>
        <taxon>Mucoraceae</taxon>
        <taxon>Mucor</taxon>
    </lineage>
</organism>
<feature type="region of interest" description="Disordered" evidence="3">
    <location>
        <begin position="198"/>
        <end position="221"/>
    </location>
</feature>
<feature type="compositionally biased region" description="Polar residues" evidence="3">
    <location>
        <begin position="13"/>
        <end position="27"/>
    </location>
</feature>
<dbReference type="EMBL" id="KE124119">
    <property type="protein sequence ID" value="EPB82336.1"/>
    <property type="molecule type" value="Genomic_DNA"/>
</dbReference>
<proteinExistence type="predicted"/>
<dbReference type="Proteomes" id="UP000014254">
    <property type="component" value="Unassembled WGS sequence"/>
</dbReference>
<keyword evidence="1 2" id="KW-0371">Homeobox</keyword>
<feature type="region of interest" description="Disordered" evidence="3">
    <location>
        <begin position="1"/>
        <end position="27"/>
    </location>
</feature>
<dbReference type="OMA" id="KIITTWF"/>
<feature type="DNA-binding region" description="Homeobox" evidence="1">
    <location>
        <begin position="36"/>
        <end position="95"/>
    </location>
</feature>
<dbReference type="eggNOG" id="ENOG502RX67">
    <property type="taxonomic scope" value="Eukaryota"/>
</dbReference>
<dbReference type="SUPFAM" id="SSF46689">
    <property type="entry name" value="Homeodomain-like"/>
    <property type="match status" value="1"/>
</dbReference>
<feature type="compositionally biased region" description="Acidic residues" evidence="3">
    <location>
        <begin position="106"/>
        <end position="117"/>
    </location>
</feature>
<gene>
    <name evidence="5" type="ORF">HMPREF1544_10931</name>
</gene>
<evidence type="ECO:0000256" key="2">
    <source>
        <dbReference type="RuleBase" id="RU000682"/>
    </source>
</evidence>
<evidence type="ECO:0000313" key="6">
    <source>
        <dbReference type="Proteomes" id="UP000014254"/>
    </source>
</evidence>
<dbReference type="CDD" id="cd00086">
    <property type="entry name" value="homeodomain"/>
    <property type="match status" value="1"/>
</dbReference>
<feature type="compositionally biased region" description="Basic residues" evidence="3">
    <location>
        <begin position="1"/>
        <end position="12"/>
    </location>
</feature>
<dbReference type="Gene3D" id="1.10.10.60">
    <property type="entry name" value="Homeodomain-like"/>
    <property type="match status" value="1"/>
</dbReference>
<keyword evidence="1 2" id="KW-0539">Nucleus</keyword>